<keyword evidence="4" id="KW-1185">Reference proteome</keyword>
<sequence>MAGICCHSLQFALLGAALSHFEGLELELASETGDEGRTSRPAIRSAWTGCIAAQTGMYSYIVHGASTRMPLADAKVSYLSVQQALSWYKQNLDAAMEQAPAFCYGRPHAQSRWSADSASPVGLCPRQTIHLRLGRCLGAHCGSCVRYGMTTSTRGYVKTRKPLQSMARQDRRSKQVLIVPDEHVFDPFLTTILSPYLACTRRWANGVAQRLNIPATASPTLGARSSATSRVKGKGKNRLDRVASVAVQCVIQLPQAPALSALRACFLFRQGCRSCSLLRFDPLEVFASWPGNPGRSATQTCKTSRALQPCNPSQLIDGQSLSLEIGTGRRDVIVAKFGLGRELAKAGCANAAVQYIKAHVLLPDAVLALEPRPKSQFAGDKSSLHWYCDLPLHCSVLCYDTLDMPACVMLCLVGDKACRVFLRAVFFAHSFELGVLQSPHGLSTLPATLYQDESPSDQSSFSLASTTPASDKHHASNLTKILSANP</sequence>
<reference evidence="3 4" key="1">
    <citation type="journal article" date="2011" name="Genome Biol.">
        <title>Comparative genome sequence analysis underscores mycoparasitism as the ancestral life style of Trichoderma.</title>
        <authorList>
            <person name="Kubicek C.P."/>
            <person name="Herrera-Estrella A."/>
            <person name="Seidl-Seiboth V."/>
            <person name="Martinez D.A."/>
            <person name="Druzhinina I.S."/>
            <person name="Thon M."/>
            <person name="Zeilinger S."/>
            <person name="Casas-Flores S."/>
            <person name="Horwitz B.A."/>
            <person name="Mukherjee P.K."/>
            <person name="Mukherjee M."/>
            <person name="Kredics L."/>
            <person name="Alcaraz L.D."/>
            <person name="Aerts A."/>
            <person name="Antal Z."/>
            <person name="Atanasova L."/>
            <person name="Cervantes-Badillo M.G."/>
            <person name="Challacombe J."/>
            <person name="Chertkov O."/>
            <person name="McCluskey K."/>
            <person name="Coulpier F."/>
            <person name="Deshpande N."/>
            <person name="von Doehren H."/>
            <person name="Ebbole D.J."/>
            <person name="Esquivel-Naranjo E.U."/>
            <person name="Fekete E."/>
            <person name="Flipphi M."/>
            <person name="Glaser F."/>
            <person name="Gomez-Rodriguez E.Y."/>
            <person name="Gruber S."/>
            <person name="Han C."/>
            <person name="Henrissat B."/>
            <person name="Hermosa R."/>
            <person name="Hernandez-Onate M."/>
            <person name="Karaffa L."/>
            <person name="Kosti I."/>
            <person name="Le Crom S."/>
            <person name="Lindquist E."/>
            <person name="Lucas S."/>
            <person name="Luebeck M."/>
            <person name="Luebeck P.S."/>
            <person name="Margeot A."/>
            <person name="Metz B."/>
            <person name="Misra M."/>
            <person name="Nevalainen H."/>
            <person name="Omann M."/>
            <person name="Packer N."/>
            <person name="Perrone G."/>
            <person name="Uresti-Rivera E.E."/>
            <person name="Salamov A."/>
            <person name="Schmoll M."/>
            <person name="Seiboth B."/>
            <person name="Shapiro H."/>
            <person name="Sukno S."/>
            <person name="Tamayo-Ramos J.A."/>
            <person name="Tisch D."/>
            <person name="Wiest A."/>
            <person name="Wilkinson H.H."/>
            <person name="Zhang M."/>
            <person name="Coutinho P.M."/>
            <person name="Kenerley C.M."/>
            <person name="Monte E."/>
            <person name="Baker S.E."/>
            <person name="Grigoriev I.V."/>
        </authorList>
    </citation>
    <scope>NUCLEOTIDE SEQUENCE [LARGE SCALE GENOMIC DNA]</scope>
    <source>
        <strain evidence="4">Gv29-8 / FGSC 10586</strain>
    </source>
</reference>
<evidence type="ECO:0000313" key="3">
    <source>
        <dbReference type="EMBL" id="EHK17974.1"/>
    </source>
</evidence>
<feature type="compositionally biased region" description="Polar residues" evidence="1">
    <location>
        <begin position="456"/>
        <end position="469"/>
    </location>
</feature>
<evidence type="ECO:0000256" key="2">
    <source>
        <dbReference type="SAM" id="SignalP"/>
    </source>
</evidence>
<dbReference type="InParanoid" id="G9N5C9"/>
<dbReference type="OrthoDB" id="10525134at2759"/>
<dbReference type="HOGENOM" id="CLU_561467_0_0_1"/>
<comment type="caution">
    <text evidence="3">The sequence shown here is derived from an EMBL/GenBank/DDBJ whole genome shotgun (WGS) entry which is preliminary data.</text>
</comment>
<dbReference type="AlphaFoldDB" id="G9N5C9"/>
<dbReference type="VEuPathDB" id="FungiDB:TRIVIDRAFT_67193"/>
<feature type="region of interest" description="Disordered" evidence="1">
    <location>
        <begin position="456"/>
        <end position="475"/>
    </location>
</feature>
<dbReference type="RefSeq" id="XP_013952175.1">
    <property type="nucleotide sequence ID" value="XM_014096700.1"/>
</dbReference>
<dbReference type="GeneID" id="25796919"/>
<dbReference type="Proteomes" id="UP000007115">
    <property type="component" value="Unassembled WGS sequence"/>
</dbReference>
<accession>G9N5C9</accession>
<evidence type="ECO:0000256" key="1">
    <source>
        <dbReference type="SAM" id="MobiDB-lite"/>
    </source>
</evidence>
<organism evidence="3 4">
    <name type="scientific">Hypocrea virens (strain Gv29-8 / FGSC 10586)</name>
    <name type="common">Gliocladium virens</name>
    <name type="synonym">Trichoderma virens</name>
    <dbReference type="NCBI Taxonomy" id="413071"/>
    <lineage>
        <taxon>Eukaryota</taxon>
        <taxon>Fungi</taxon>
        <taxon>Dikarya</taxon>
        <taxon>Ascomycota</taxon>
        <taxon>Pezizomycotina</taxon>
        <taxon>Sordariomycetes</taxon>
        <taxon>Hypocreomycetidae</taxon>
        <taxon>Hypocreales</taxon>
        <taxon>Hypocreaceae</taxon>
        <taxon>Trichoderma</taxon>
    </lineage>
</organism>
<gene>
    <name evidence="3" type="ORF">TRIVIDRAFT_67193</name>
</gene>
<keyword evidence="2" id="KW-0732">Signal</keyword>
<evidence type="ECO:0000313" key="4">
    <source>
        <dbReference type="Proteomes" id="UP000007115"/>
    </source>
</evidence>
<protein>
    <submittedName>
        <fullName evidence="3">Uncharacterized protein</fullName>
    </submittedName>
</protein>
<dbReference type="EMBL" id="ABDF02000087">
    <property type="protein sequence ID" value="EHK17974.1"/>
    <property type="molecule type" value="Genomic_DNA"/>
</dbReference>
<feature type="chain" id="PRO_5003524585" evidence="2">
    <location>
        <begin position="24"/>
        <end position="486"/>
    </location>
</feature>
<feature type="signal peptide" evidence="2">
    <location>
        <begin position="1"/>
        <end position="23"/>
    </location>
</feature>
<proteinExistence type="predicted"/>
<name>G9N5C9_HYPVG</name>